<dbReference type="InterPro" id="IPR036388">
    <property type="entry name" value="WH-like_DNA-bd_sf"/>
</dbReference>
<dbReference type="AlphaFoldDB" id="B8EJL6"/>
<dbReference type="STRING" id="395965.Msil_0446"/>
<dbReference type="Gene3D" id="1.10.10.10">
    <property type="entry name" value="Winged helix-like DNA-binding domain superfamily/Winged helix DNA-binding domain"/>
    <property type="match status" value="1"/>
</dbReference>
<organism evidence="5 6">
    <name type="scientific">Methylocella silvestris (strain DSM 15510 / CIP 108128 / LMG 27833 / NCIMB 13906 / BL2)</name>
    <dbReference type="NCBI Taxonomy" id="395965"/>
    <lineage>
        <taxon>Bacteria</taxon>
        <taxon>Pseudomonadati</taxon>
        <taxon>Pseudomonadota</taxon>
        <taxon>Alphaproteobacteria</taxon>
        <taxon>Hyphomicrobiales</taxon>
        <taxon>Beijerinckiaceae</taxon>
        <taxon>Methylocella</taxon>
    </lineage>
</organism>
<dbReference type="InterPro" id="IPR036390">
    <property type="entry name" value="WH_DNA-bd_sf"/>
</dbReference>
<dbReference type="Pfam" id="PF01638">
    <property type="entry name" value="HxlR"/>
    <property type="match status" value="1"/>
</dbReference>
<name>B8EJL6_METSB</name>
<gene>
    <name evidence="5" type="ordered locus">Msil_0446</name>
</gene>
<proteinExistence type="predicted"/>
<dbReference type="SUPFAM" id="SSF46785">
    <property type="entry name" value="Winged helix' DNA-binding domain"/>
    <property type="match status" value="1"/>
</dbReference>
<evidence type="ECO:0000313" key="5">
    <source>
        <dbReference type="EMBL" id="ACK49420.1"/>
    </source>
</evidence>
<dbReference type="RefSeq" id="WP_012589490.1">
    <property type="nucleotide sequence ID" value="NC_011666.1"/>
</dbReference>
<evidence type="ECO:0000256" key="3">
    <source>
        <dbReference type="ARBA" id="ARBA00023163"/>
    </source>
</evidence>
<dbReference type="EMBL" id="CP001280">
    <property type="protein sequence ID" value="ACK49420.1"/>
    <property type="molecule type" value="Genomic_DNA"/>
</dbReference>
<protein>
    <submittedName>
        <fullName evidence="5">Transcriptional regulator, HxlR family</fullName>
    </submittedName>
</protein>
<evidence type="ECO:0000256" key="1">
    <source>
        <dbReference type="ARBA" id="ARBA00023015"/>
    </source>
</evidence>
<keyword evidence="6" id="KW-1185">Reference proteome</keyword>
<dbReference type="HOGENOM" id="CLU_111585_2_1_5"/>
<evidence type="ECO:0000313" key="6">
    <source>
        <dbReference type="Proteomes" id="UP000002257"/>
    </source>
</evidence>
<accession>B8EJL6</accession>
<keyword evidence="2" id="KW-0238">DNA-binding</keyword>
<dbReference type="InterPro" id="IPR002577">
    <property type="entry name" value="HTH_HxlR"/>
</dbReference>
<evidence type="ECO:0000259" key="4">
    <source>
        <dbReference type="PROSITE" id="PS51118"/>
    </source>
</evidence>
<dbReference type="PROSITE" id="PS51118">
    <property type="entry name" value="HTH_HXLR"/>
    <property type="match status" value="1"/>
</dbReference>
<dbReference type="PANTHER" id="PTHR33204">
    <property type="entry name" value="TRANSCRIPTIONAL REGULATOR, MARR FAMILY"/>
    <property type="match status" value="1"/>
</dbReference>
<dbReference type="Proteomes" id="UP000002257">
    <property type="component" value="Chromosome"/>
</dbReference>
<reference evidence="5 6" key="1">
    <citation type="journal article" date="2010" name="J. Bacteriol.">
        <title>Complete genome sequence of the aerobic facultative methanotroph Methylocella silvestris BL2.</title>
        <authorList>
            <person name="Chen Y."/>
            <person name="Crombie A."/>
            <person name="Rahman M.T."/>
            <person name="Dedysh S.N."/>
            <person name="Liesack W."/>
            <person name="Stott M.B."/>
            <person name="Alam M."/>
            <person name="Theisen A.R."/>
            <person name="Murrell J.C."/>
            <person name="Dunfield P.F."/>
        </authorList>
    </citation>
    <scope>NUCLEOTIDE SEQUENCE [LARGE SCALE GENOMIC DNA]</scope>
    <source>
        <strain evidence="6">DSM 15510 / CIP 108128 / LMG 27833 / NCIMB 13906 / BL2</strain>
    </source>
</reference>
<dbReference type="GO" id="GO:0003677">
    <property type="term" value="F:DNA binding"/>
    <property type="evidence" value="ECO:0007669"/>
    <property type="project" value="UniProtKB-KW"/>
</dbReference>
<feature type="domain" description="HTH hxlR-type" evidence="4">
    <location>
        <begin position="12"/>
        <end position="111"/>
    </location>
</feature>
<keyword evidence="3" id="KW-0804">Transcription</keyword>
<sequence length="135" mass="15189">MEPSHAHVPSQCGRVAPILARIGDKWSILVIMILGDGPMRFNELRRRIGGVSQRMLTFTLRGLERDGYLTRTVFPTVPPRVDYELTPLGQSLRAPVQALGNWAQQHLVTIEDARLRFDEAAKREPPAPPPLRFSP</sequence>
<dbReference type="PANTHER" id="PTHR33204:SF39">
    <property type="entry name" value="TRANSCRIPTIONAL REGULATORY PROTEIN"/>
    <property type="match status" value="1"/>
</dbReference>
<evidence type="ECO:0000256" key="2">
    <source>
        <dbReference type="ARBA" id="ARBA00023125"/>
    </source>
</evidence>
<dbReference type="OrthoDB" id="9800350at2"/>
<dbReference type="KEGG" id="msl:Msil_0446"/>
<dbReference type="eggNOG" id="COG1733">
    <property type="taxonomic scope" value="Bacteria"/>
</dbReference>
<keyword evidence="1" id="KW-0805">Transcription regulation</keyword>